<keyword evidence="9" id="KW-1185">Reference proteome</keyword>
<comment type="function">
    <text evidence="4">May be an activator protein for the gylABX operon.</text>
</comment>
<dbReference type="PANTHER" id="PTHR30136:SF24">
    <property type="entry name" value="HTH-TYPE TRANSCRIPTIONAL REPRESSOR ALLR"/>
    <property type="match status" value="1"/>
</dbReference>
<dbReference type="PANTHER" id="PTHR30136">
    <property type="entry name" value="HELIX-TURN-HELIX TRANSCRIPTIONAL REGULATOR, ICLR FAMILY"/>
    <property type="match status" value="1"/>
</dbReference>
<evidence type="ECO:0000256" key="1">
    <source>
        <dbReference type="ARBA" id="ARBA00023015"/>
    </source>
</evidence>
<keyword evidence="1" id="KW-0805">Transcription regulation</keyword>
<dbReference type="EMBL" id="FNHQ01000028">
    <property type="protein sequence ID" value="SDN17589.1"/>
    <property type="molecule type" value="Genomic_DNA"/>
</dbReference>
<proteinExistence type="predicted"/>
<dbReference type="Gene3D" id="1.10.10.10">
    <property type="entry name" value="Winged helix-like DNA-binding domain superfamily/Winged helix DNA-binding domain"/>
    <property type="match status" value="1"/>
</dbReference>
<dbReference type="InterPro" id="IPR050707">
    <property type="entry name" value="HTH_MetabolicPath_Reg"/>
</dbReference>
<dbReference type="InterPro" id="IPR005471">
    <property type="entry name" value="Tscrpt_reg_IclR_N"/>
</dbReference>
<dbReference type="GO" id="GO:0003700">
    <property type="term" value="F:DNA-binding transcription factor activity"/>
    <property type="evidence" value="ECO:0007669"/>
    <property type="project" value="TreeGrafter"/>
</dbReference>
<dbReference type="InterPro" id="IPR029016">
    <property type="entry name" value="GAF-like_dom_sf"/>
</dbReference>
<dbReference type="InterPro" id="IPR036390">
    <property type="entry name" value="WH_DNA-bd_sf"/>
</dbReference>
<dbReference type="STRING" id="349095.SAMN05660299_02265"/>
<evidence type="ECO:0000256" key="2">
    <source>
        <dbReference type="ARBA" id="ARBA00023125"/>
    </source>
</evidence>
<dbReference type="GO" id="GO:0045892">
    <property type="term" value="P:negative regulation of DNA-templated transcription"/>
    <property type="evidence" value="ECO:0007669"/>
    <property type="project" value="TreeGrafter"/>
</dbReference>
<dbReference type="SMART" id="SM00346">
    <property type="entry name" value="HTH_ICLR"/>
    <property type="match status" value="1"/>
</dbReference>
<dbReference type="SUPFAM" id="SSF46785">
    <property type="entry name" value="Winged helix' DNA-binding domain"/>
    <property type="match status" value="1"/>
</dbReference>
<dbReference type="Pfam" id="PF09339">
    <property type="entry name" value="HTH_IclR"/>
    <property type="match status" value="1"/>
</dbReference>
<feature type="domain" description="IclR-ED" evidence="7">
    <location>
        <begin position="65"/>
        <end position="250"/>
    </location>
</feature>
<dbReference type="InterPro" id="IPR014757">
    <property type="entry name" value="Tscrpt_reg_IclR_C"/>
</dbReference>
<dbReference type="PROSITE" id="PS51078">
    <property type="entry name" value="ICLR_ED"/>
    <property type="match status" value="1"/>
</dbReference>
<gene>
    <name evidence="8" type="ORF">SAMN05660299_02265</name>
</gene>
<reference evidence="8 9" key="1">
    <citation type="submission" date="2016-10" db="EMBL/GenBank/DDBJ databases">
        <authorList>
            <person name="de Groot N.N."/>
        </authorList>
    </citation>
    <scope>NUCLEOTIDE SEQUENCE [LARGE SCALE GENOMIC DNA]</scope>
    <source>
        <strain evidence="8 9">DSM 16981</strain>
    </source>
</reference>
<evidence type="ECO:0000259" key="6">
    <source>
        <dbReference type="PROSITE" id="PS51077"/>
    </source>
</evidence>
<evidence type="ECO:0000259" key="7">
    <source>
        <dbReference type="PROSITE" id="PS51078"/>
    </source>
</evidence>
<feature type="domain" description="HTH iclR-type" evidence="6">
    <location>
        <begin position="2"/>
        <end position="64"/>
    </location>
</feature>
<dbReference type="Pfam" id="PF01614">
    <property type="entry name" value="IclR_C"/>
    <property type="match status" value="1"/>
</dbReference>
<evidence type="ECO:0000256" key="3">
    <source>
        <dbReference type="ARBA" id="ARBA00023163"/>
    </source>
</evidence>
<dbReference type="OrthoDB" id="9791752at2"/>
<evidence type="ECO:0000256" key="5">
    <source>
        <dbReference type="ARBA" id="ARBA00070406"/>
    </source>
</evidence>
<evidence type="ECO:0000313" key="9">
    <source>
        <dbReference type="Proteomes" id="UP000199309"/>
    </source>
</evidence>
<dbReference type="Gene3D" id="3.30.450.40">
    <property type="match status" value="1"/>
</dbReference>
<dbReference type="InterPro" id="IPR036388">
    <property type="entry name" value="WH-like_DNA-bd_sf"/>
</dbReference>
<dbReference type="GO" id="GO:0003677">
    <property type="term" value="F:DNA binding"/>
    <property type="evidence" value="ECO:0007669"/>
    <property type="project" value="UniProtKB-KW"/>
</dbReference>
<keyword evidence="2" id="KW-0238">DNA-binding</keyword>
<dbReference type="AlphaFoldDB" id="A0A1G9Z8A9"/>
<sequence length="250" mass="28165">MIGSIDRALQIFQLFQQEKKELSVTQISKKMCIHKSTVCRTLETLESRGFVRQNQETGKYWLGLSIYALGMLFRQQEPLQKLAYPYAKALAERFNEGVHITVLQRNGGPYPQHIVLEKIQSQQVLNLAPPVGSVSPSYCSASGKCLMAYADDAFLRQYENCILPRFTEHTVTDWNLLRQELSQIHTDGYAVDREELEIGLTCIAAPIFGENHEITAAISLSGPVTRISERELPEIIAAVKETAEEISHIV</sequence>
<name>A0A1G9Z8A9_9FIRM</name>
<organism evidence="8 9">
    <name type="scientific">Megasphaera paucivorans</name>
    <dbReference type="NCBI Taxonomy" id="349095"/>
    <lineage>
        <taxon>Bacteria</taxon>
        <taxon>Bacillati</taxon>
        <taxon>Bacillota</taxon>
        <taxon>Negativicutes</taxon>
        <taxon>Veillonellales</taxon>
        <taxon>Veillonellaceae</taxon>
        <taxon>Megasphaera</taxon>
    </lineage>
</organism>
<evidence type="ECO:0000313" key="8">
    <source>
        <dbReference type="EMBL" id="SDN17589.1"/>
    </source>
</evidence>
<dbReference type="SUPFAM" id="SSF55781">
    <property type="entry name" value="GAF domain-like"/>
    <property type="match status" value="1"/>
</dbReference>
<dbReference type="RefSeq" id="WP_091651989.1">
    <property type="nucleotide sequence ID" value="NZ_FNHQ01000028.1"/>
</dbReference>
<dbReference type="PROSITE" id="PS51077">
    <property type="entry name" value="HTH_ICLR"/>
    <property type="match status" value="1"/>
</dbReference>
<evidence type="ECO:0000256" key="4">
    <source>
        <dbReference type="ARBA" id="ARBA00058938"/>
    </source>
</evidence>
<accession>A0A1G9Z8A9</accession>
<dbReference type="Proteomes" id="UP000199309">
    <property type="component" value="Unassembled WGS sequence"/>
</dbReference>
<keyword evidence="3" id="KW-0804">Transcription</keyword>
<protein>
    <recommendedName>
        <fullName evidence="5">Glycerol operon regulatory protein</fullName>
    </recommendedName>
</protein>
<dbReference type="FunFam" id="1.10.10.10:FF:000056">
    <property type="entry name" value="IclR family transcriptional regulator"/>
    <property type="match status" value="1"/>
</dbReference>